<keyword evidence="6" id="KW-0255">Endonuclease</keyword>
<reference evidence="6" key="1">
    <citation type="submission" date="2020-11" db="EMBL/GenBank/DDBJ databases">
        <title>Multidrug resistant novel bacterium Savagea serpentis sp. nov., isolated from the scats of a vine snake (Ahaetulla nasuta).</title>
        <authorList>
            <person name="Venkata Ramana V."/>
            <person name="Vikas Patil S."/>
            <person name="Yogita Lugani V."/>
        </authorList>
    </citation>
    <scope>NUCLEOTIDE SEQUENCE</scope>
    <source>
        <strain evidence="6">SN6</strain>
    </source>
</reference>
<dbReference type="GO" id="GO:0003676">
    <property type="term" value="F:nucleic acid binding"/>
    <property type="evidence" value="ECO:0007669"/>
    <property type="project" value="InterPro"/>
</dbReference>
<sequence length="106" mass="12276">MREYSAAAKKFYNSKAWRKTRDAYIGSIDYMCERCGDAGYIVHHIEHIDNNNINDVNVTLNWDNLEYLCLDCHNTEHFATHSNVVEGVSFNQYGELVPISKTKNDK</sequence>
<evidence type="ECO:0000256" key="3">
    <source>
        <dbReference type="ARBA" id="ARBA00038412"/>
    </source>
</evidence>
<feature type="domain" description="HNH" evidence="5">
    <location>
        <begin position="32"/>
        <end position="77"/>
    </location>
</feature>
<dbReference type="InterPro" id="IPR002711">
    <property type="entry name" value="HNH"/>
</dbReference>
<evidence type="ECO:0000259" key="5">
    <source>
        <dbReference type="Pfam" id="PF01844"/>
    </source>
</evidence>
<dbReference type="GO" id="GO:0008270">
    <property type="term" value="F:zinc ion binding"/>
    <property type="evidence" value="ECO:0007669"/>
    <property type="project" value="InterPro"/>
</dbReference>
<dbReference type="PANTHER" id="PTHR41286">
    <property type="entry name" value="HNH NUCLEASE YAJD-RELATED"/>
    <property type="match status" value="1"/>
</dbReference>
<dbReference type="Proteomes" id="UP000622653">
    <property type="component" value="Unassembled WGS sequence"/>
</dbReference>
<proteinExistence type="inferred from homology"/>
<comment type="caution">
    <text evidence="6">The sequence shown here is derived from an EMBL/GenBank/DDBJ whole genome shotgun (WGS) entry which is preliminary data.</text>
</comment>
<evidence type="ECO:0000256" key="1">
    <source>
        <dbReference type="ARBA" id="ARBA00022722"/>
    </source>
</evidence>
<dbReference type="GO" id="GO:0004519">
    <property type="term" value="F:endonuclease activity"/>
    <property type="evidence" value="ECO:0007669"/>
    <property type="project" value="UniProtKB-KW"/>
</dbReference>
<protein>
    <recommendedName>
        <fullName evidence="4">Putative HNH nuclease YajD</fullName>
    </recommendedName>
</protein>
<evidence type="ECO:0000313" key="6">
    <source>
        <dbReference type="EMBL" id="MBF4500225.1"/>
    </source>
</evidence>
<evidence type="ECO:0000256" key="2">
    <source>
        <dbReference type="ARBA" id="ARBA00022801"/>
    </source>
</evidence>
<organism evidence="6 7">
    <name type="scientific">Savagea serpentis</name>
    <dbReference type="NCBI Taxonomy" id="2785297"/>
    <lineage>
        <taxon>Bacteria</taxon>
        <taxon>Bacillati</taxon>
        <taxon>Bacillota</taxon>
        <taxon>Bacilli</taxon>
        <taxon>Bacillales</taxon>
        <taxon>Caryophanaceae</taxon>
        <taxon>Savagea</taxon>
    </lineage>
</organism>
<evidence type="ECO:0000256" key="4">
    <source>
        <dbReference type="ARBA" id="ARBA00040194"/>
    </source>
</evidence>
<dbReference type="AlphaFoldDB" id="A0A8J7GI66"/>
<dbReference type="Pfam" id="PF01844">
    <property type="entry name" value="HNH"/>
    <property type="match status" value="1"/>
</dbReference>
<dbReference type="CDD" id="cd00085">
    <property type="entry name" value="HNHc"/>
    <property type="match status" value="1"/>
</dbReference>
<comment type="similarity">
    <text evidence="3">Belongs to the HNH nuclease family.</text>
</comment>
<dbReference type="Gene3D" id="1.10.30.50">
    <property type="match status" value="1"/>
</dbReference>
<keyword evidence="1" id="KW-0540">Nuclease</keyword>
<gene>
    <name evidence="6" type="ORF">IRY55_02520</name>
</gene>
<dbReference type="EMBL" id="JADKPV010000001">
    <property type="protein sequence ID" value="MBF4500225.1"/>
    <property type="molecule type" value="Genomic_DNA"/>
</dbReference>
<keyword evidence="2" id="KW-0378">Hydrolase</keyword>
<dbReference type="GO" id="GO:0016787">
    <property type="term" value="F:hydrolase activity"/>
    <property type="evidence" value="ECO:0007669"/>
    <property type="project" value="UniProtKB-KW"/>
</dbReference>
<dbReference type="GO" id="GO:0005829">
    <property type="term" value="C:cytosol"/>
    <property type="evidence" value="ECO:0007669"/>
    <property type="project" value="TreeGrafter"/>
</dbReference>
<accession>A0A8J7GI66</accession>
<dbReference type="PANTHER" id="PTHR41286:SF1">
    <property type="entry name" value="HNH NUCLEASE YAJD-RELATED"/>
    <property type="match status" value="1"/>
</dbReference>
<dbReference type="RefSeq" id="WP_194561674.1">
    <property type="nucleotide sequence ID" value="NZ_JADKPV010000001.1"/>
</dbReference>
<keyword evidence="7" id="KW-1185">Reference proteome</keyword>
<name>A0A8J7GI66_9BACL</name>
<dbReference type="InterPro" id="IPR003615">
    <property type="entry name" value="HNH_nuc"/>
</dbReference>
<evidence type="ECO:0000313" key="7">
    <source>
        <dbReference type="Proteomes" id="UP000622653"/>
    </source>
</evidence>